<sequence length="337" mass="35794">MTPLGDILARRIAQTGPISLADYMAECLLHPVHGYYTTREPFGTAGDFITAPEISQMFGELLGLCLAQHWLMSGGGPFTLAELGPGRGTLMADILRATRKVPGFHASADVVLVEASPRLRAIQAQRVPEARHVGSVHDMPDGPLWLVANEFFDALPIRQFVRDGAAWRERVVGPDLRPGLSAPIALPALEARLADTADGDVVEICPQAAPIMDAIAARVAVGGMALIVDYGGWQSRGDTFQAMADHAYVDPFAAPGQADLTAHVDFAALARLRPSYTTQGQLLTALGIAARAERLSAGGDDRHVTAMQRLTEPGQMGELFKALAITAPQAPPPPGFA</sequence>
<evidence type="ECO:0000256" key="1">
    <source>
        <dbReference type="ARBA" id="ARBA00022603"/>
    </source>
</evidence>
<dbReference type="PANTHER" id="PTHR12049:SF7">
    <property type="entry name" value="PROTEIN ARGININE METHYLTRANSFERASE NDUFAF7, MITOCHONDRIAL"/>
    <property type="match status" value="1"/>
</dbReference>
<keyword evidence="1 3" id="KW-0489">Methyltransferase</keyword>
<organism evidence="3 4">
    <name type="scientific">Falsirhodobacter algicola</name>
    <dbReference type="NCBI Taxonomy" id="2692330"/>
    <lineage>
        <taxon>Bacteria</taxon>
        <taxon>Pseudomonadati</taxon>
        <taxon>Pseudomonadota</taxon>
        <taxon>Alphaproteobacteria</taxon>
        <taxon>Rhodobacterales</taxon>
        <taxon>Paracoccaceae</taxon>
        <taxon>Falsirhodobacter</taxon>
    </lineage>
</organism>
<keyword evidence="4" id="KW-1185">Reference proteome</keyword>
<dbReference type="InterPro" id="IPR038375">
    <property type="entry name" value="NDUFAF7_sf"/>
</dbReference>
<reference evidence="3" key="1">
    <citation type="submission" date="2020-01" db="EMBL/GenBank/DDBJ databases">
        <authorList>
            <person name="Yang Y."/>
            <person name="Kwon Y.M."/>
        </authorList>
    </citation>
    <scope>NUCLEOTIDE SEQUENCE</scope>
    <source>
        <strain evidence="3">PG104</strain>
    </source>
</reference>
<protein>
    <submittedName>
        <fullName evidence="3">Class I SAM-dependent methyltransferase</fullName>
    </submittedName>
</protein>
<dbReference type="InterPro" id="IPR029063">
    <property type="entry name" value="SAM-dependent_MTases_sf"/>
</dbReference>
<dbReference type="InterPro" id="IPR003788">
    <property type="entry name" value="NDUFAF7"/>
</dbReference>
<name>A0A8J8SLV9_9RHOB</name>
<dbReference type="Gene3D" id="3.40.50.12710">
    <property type="match status" value="1"/>
</dbReference>
<gene>
    <name evidence="3" type="ORF">GR316_05475</name>
</gene>
<dbReference type="GO" id="GO:0032259">
    <property type="term" value="P:methylation"/>
    <property type="evidence" value="ECO:0007669"/>
    <property type="project" value="UniProtKB-KW"/>
</dbReference>
<evidence type="ECO:0000313" key="3">
    <source>
        <dbReference type="EMBL" id="QUS36897.1"/>
    </source>
</evidence>
<dbReference type="RefSeq" id="WP_211785118.1">
    <property type="nucleotide sequence ID" value="NZ_CP047289.1"/>
</dbReference>
<dbReference type="SUPFAM" id="SSF53335">
    <property type="entry name" value="S-adenosyl-L-methionine-dependent methyltransferases"/>
    <property type="match status" value="1"/>
</dbReference>
<dbReference type="EMBL" id="CP047289">
    <property type="protein sequence ID" value="QUS36897.1"/>
    <property type="molecule type" value="Genomic_DNA"/>
</dbReference>
<dbReference type="Proteomes" id="UP000679284">
    <property type="component" value="Chromosome"/>
</dbReference>
<dbReference type="KEGG" id="fap:GR316_05475"/>
<dbReference type="Pfam" id="PF02636">
    <property type="entry name" value="Methyltransf_28"/>
    <property type="match status" value="1"/>
</dbReference>
<dbReference type="PANTHER" id="PTHR12049">
    <property type="entry name" value="PROTEIN ARGININE METHYLTRANSFERASE NDUFAF7, MITOCHONDRIAL"/>
    <property type="match status" value="1"/>
</dbReference>
<proteinExistence type="predicted"/>
<dbReference type="GO" id="GO:0035243">
    <property type="term" value="F:protein-arginine omega-N symmetric methyltransferase activity"/>
    <property type="evidence" value="ECO:0007669"/>
    <property type="project" value="TreeGrafter"/>
</dbReference>
<accession>A0A8J8SLV9</accession>
<dbReference type="AlphaFoldDB" id="A0A8J8SLV9"/>
<keyword evidence="2" id="KW-0808">Transferase</keyword>
<evidence type="ECO:0000256" key="2">
    <source>
        <dbReference type="ARBA" id="ARBA00022679"/>
    </source>
</evidence>
<evidence type="ECO:0000313" key="4">
    <source>
        <dbReference type="Proteomes" id="UP000679284"/>
    </source>
</evidence>